<comment type="caution">
    <text evidence="1">The sequence shown here is derived from an EMBL/GenBank/DDBJ whole genome shotgun (WGS) entry which is preliminary data.</text>
</comment>
<reference evidence="1 2" key="1">
    <citation type="submission" date="2021-02" db="EMBL/GenBank/DDBJ databases">
        <title>Activity-based single-cell genomes from oceanic crustal fluid captures similar information to metagenomic and metatranscriptomic surveys with orders of magnitude less sampling.</title>
        <authorList>
            <person name="D'Angelo T.S."/>
            <person name="Orcutt B.N."/>
        </authorList>
    </citation>
    <scope>NUCLEOTIDE SEQUENCE [LARGE SCALE GENOMIC DNA]</scope>
    <source>
        <strain evidence="1">AH-315-G07</strain>
    </source>
</reference>
<dbReference type="EMBL" id="JAFITR010000029">
    <property type="protein sequence ID" value="MBN4066831.1"/>
    <property type="molecule type" value="Genomic_DNA"/>
</dbReference>
<organism evidence="1 2">
    <name type="scientific">Simkania negevensis</name>
    <dbReference type="NCBI Taxonomy" id="83561"/>
    <lineage>
        <taxon>Bacteria</taxon>
        <taxon>Pseudomonadati</taxon>
        <taxon>Chlamydiota</taxon>
        <taxon>Chlamydiia</taxon>
        <taxon>Parachlamydiales</taxon>
        <taxon>Simkaniaceae</taxon>
        <taxon>Simkania</taxon>
    </lineage>
</organism>
<sequence>MESYLSTGHYDLITPDGVISTLERRSLTEAVAHVVIENISPAFVGFDIDEERVAFNFKSVLAQLGLDGVRQKLELDKKRGRAEVEVLITSHGSLGEEMLALLEEGTKIGKLFAADERRRVRTANYLYRMFGRSDRFSRPLFSLGGMQGSTDLALEIVQGRLVAYLTLKDGIVSYTNTISSFLPSLAKALKEEFRVRDMLRIHQKFVAKAPRVIESDSVLLVQTQPLYIRTVFAHVVDDLLPQGYKHTTANLLQPDTAYSGDIYELTGTSTTEVSDIPLEFYTLEPHREHVFFGDRDQLQNCLENDKTVFDLFHTAPKPEEHPASVFVVKGEQLLNLKAEDWIIREPLNQEWPTSEYGARRSLSIIRYIQKQSSYPFLKAIDDDEITSQGVLFTRYFPSPLMKRMLLSNDVQRCLKGIYFLHPSYSSGEFFTQEDHALLTDLLKFAIPVYWVDEVTGRILQYVQRLDKESGMFVPLNQVERFLNSTFFGVYGSNLLEGDFENELTELLKGIVEMKEELSHTLLNRSTQLALVTGGGPGAMAVGNRVAKQLKILSCANIINFQTSSDQVVNEQRQNPHVEAKMTYRLQKLVQRQEEFYLDFPIFLTGGYGTDFELALEEVTRKVGSAPPTPMLLFGEEEYWIEKIASRFKCNRQYKTIKGSEWVSNCLYCVQNAEQALHVYREFFQGTLAIGSGGPIYDNGFCTVSRVIRGRVALLPQSHRVTEH</sequence>
<keyword evidence="2" id="KW-1185">Reference proteome</keyword>
<evidence type="ECO:0000313" key="2">
    <source>
        <dbReference type="Proteomes" id="UP000722121"/>
    </source>
</evidence>
<proteinExistence type="predicted"/>
<accession>A0ABS3AQ44</accession>
<gene>
    <name evidence="1" type="ORF">JYU14_01970</name>
</gene>
<evidence type="ECO:0000313" key="1">
    <source>
        <dbReference type="EMBL" id="MBN4066831.1"/>
    </source>
</evidence>
<evidence type="ECO:0008006" key="3">
    <source>
        <dbReference type="Google" id="ProtNLM"/>
    </source>
</evidence>
<dbReference type="Gene3D" id="3.40.50.450">
    <property type="match status" value="1"/>
</dbReference>
<name>A0ABS3AQ44_9BACT</name>
<protein>
    <recommendedName>
        <fullName evidence="3">AMP nucleosidase</fullName>
    </recommendedName>
</protein>
<dbReference type="SUPFAM" id="SSF102405">
    <property type="entry name" value="MCP/YpsA-like"/>
    <property type="match status" value="1"/>
</dbReference>
<dbReference type="Proteomes" id="UP000722121">
    <property type="component" value="Unassembled WGS sequence"/>
</dbReference>